<dbReference type="AlphaFoldDB" id="A0A6B8KF70"/>
<organism evidence="2 3">
    <name type="scientific">Methylocystis heyeri</name>
    <dbReference type="NCBI Taxonomy" id="391905"/>
    <lineage>
        <taxon>Bacteria</taxon>
        <taxon>Pseudomonadati</taxon>
        <taxon>Pseudomonadota</taxon>
        <taxon>Alphaproteobacteria</taxon>
        <taxon>Hyphomicrobiales</taxon>
        <taxon>Methylocystaceae</taxon>
        <taxon>Methylocystis</taxon>
    </lineage>
</organism>
<keyword evidence="3" id="KW-1185">Reference proteome</keyword>
<name>A0A6B8KF70_9HYPH</name>
<dbReference type="EMBL" id="CP046052">
    <property type="protein sequence ID" value="QGM45701.1"/>
    <property type="molecule type" value="Genomic_DNA"/>
</dbReference>
<protein>
    <recommendedName>
        <fullName evidence="4">Cell division protein FtsL</fullName>
    </recommendedName>
</protein>
<dbReference type="Proteomes" id="UP000309061">
    <property type="component" value="Chromosome"/>
</dbReference>
<reference evidence="2 3" key="1">
    <citation type="submission" date="2019-11" db="EMBL/GenBank/DDBJ databases">
        <title>The genome sequence of Methylocystis heyeri.</title>
        <authorList>
            <person name="Oshkin I.Y."/>
            <person name="Miroshnikov K."/>
            <person name="Dedysh S.N."/>
        </authorList>
    </citation>
    <scope>NUCLEOTIDE SEQUENCE [LARGE SCALE GENOMIC DNA]</scope>
    <source>
        <strain evidence="2 3">H2</strain>
    </source>
</reference>
<feature type="region of interest" description="Disordered" evidence="1">
    <location>
        <begin position="105"/>
        <end position="142"/>
    </location>
</feature>
<proteinExistence type="predicted"/>
<dbReference type="RefSeq" id="WP_136495972.1">
    <property type="nucleotide sequence ID" value="NZ_CP046052.1"/>
</dbReference>
<evidence type="ECO:0008006" key="4">
    <source>
        <dbReference type="Google" id="ProtNLM"/>
    </source>
</evidence>
<gene>
    <name evidence="2" type="ORF">H2LOC_008300</name>
</gene>
<accession>A0A6B8KF70</accession>
<evidence type="ECO:0000313" key="2">
    <source>
        <dbReference type="EMBL" id="QGM45701.1"/>
    </source>
</evidence>
<evidence type="ECO:0000256" key="1">
    <source>
        <dbReference type="SAM" id="MobiDB-lite"/>
    </source>
</evidence>
<evidence type="ECO:0000313" key="3">
    <source>
        <dbReference type="Proteomes" id="UP000309061"/>
    </source>
</evidence>
<sequence length="142" mass="15495">MLRFLNIAAILTLVGSALYAYSIKYQTSYRAEQIAKTRLEIKAERDAIGVLRAEWAFLTRPERIQQLADRYLDLQPLTVDKIVTARSLPERGVHVDAIANKIDALGLDSTPPADPGAAPTTPKGSAKESKGSTKPQTAGHPR</sequence>
<dbReference type="OrthoDB" id="7165680at2"/>
<dbReference type="KEGG" id="mhey:H2LOC_008300"/>